<gene>
    <name evidence="3" type="ORF">CathTA2_1287</name>
    <name evidence="4" type="ORF">HUR95_07720</name>
</gene>
<dbReference type="CDD" id="cd02440">
    <property type="entry name" value="AdoMet_MTases"/>
    <property type="match status" value="1"/>
</dbReference>
<evidence type="ECO:0000313" key="4">
    <source>
        <dbReference type="EMBL" id="QZT35101.1"/>
    </source>
</evidence>
<dbReference type="SUPFAM" id="SSF53335">
    <property type="entry name" value="S-adenosyl-L-methionine-dependent methyltransferases"/>
    <property type="match status" value="1"/>
</dbReference>
<protein>
    <submittedName>
        <fullName evidence="4">Class I SAM-dependent methyltransferase</fullName>
    </submittedName>
    <submittedName>
        <fullName evidence="3">N-6 DNA methylase</fullName>
    </submittedName>
</protein>
<dbReference type="AlphaFoldDB" id="F5L674"/>
<dbReference type="Gene3D" id="3.40.50.150">
    <property type="entry name" value="Vaccinia Virus protein VP39"/>
    <property type="match status" value="1"/>
</dbReference>
<dbReference type="InterPro" id="IPR048375">
    <property type="entry name" value="YtxK-like_N"/>
</dbReference>
<organism evidence="3 5">
    <name type="scientific">Caldalkalibacillus thermarum (strain TA2.A1)</name>
    <dbReference type="NCBI Taxonomy" id="986075"/>
    <lineage>
        <taxon>Bacteria</taxon>
        <taxon>Bacillati</taxon>
        <taxon>Bacillota</taxon>
        <taxon>Bacilli</taxon>
        <taxon>Bacillales</taxon>
        <taxon>Bacillaceae</taxon>
        <taxon>Caldalkalibacillus</taxon>
    </lineage>
</organism>
<dbReference type="EMBL" id="AFCE01000121">
    <property type="protein sequence ID" value="EGL83174.1"/>
    <property type="molecule type" value="Genomic_DNA"/>
</dbReference>
<proteinExistence type="predicted"/>
<dbReference type="PANTHER" id="PTHR41313">
    <property type="entry name" value="ADENINE-SPECIFIC METHYLTRANSFERASE"/>
    <property type="match status" value="1"/>
</dbReference>
<dbReference type="InterPro" id="IPR029063">
    <property type="entry name" value="SAM-dependent_MTases_sf"/>
</dbReference>
<dbReference type="EMBL" id="CP082237">
    <property type="protein sequence ID" value="QZT35101.1"/>
    <property type="molecule type" value="Genomic_DNA"/>
</dbReference>
<dbReference type="Pfam" id="PF21106">
    <property type="entry name" value="YtxK_like"/>
    <property type="match status" value="1"/>
</dbReference>
<feature type="domain" description="DNA methylase adenine-specific" evidence="1">
    <location>
        <begin position="98"/>
        <end position="294"/>
    </location>
</feature>
<evidence type="ECO:0000313" key="3">
    <source>
        <dbReference type="EMBL" id="EGL83174.1"/>
    </source>
</evidence>
<dbReference type="PRINTS" id="PR00507">
    <property type="entry name" value="N12N6MTFRASE"/>
</dbReference>
<evidence type="ECO:0000259" key="1">
    <source>
        <dbReference type="Pfam" id="PF02384"/>
    </source>
</evidence>
<dbReference type="Gene3D" id="1.10.150.470">
    <property type="match status" value="1"/>
</dbReference>
<dbReference type="Pfam" id="PF02384">
    <property type="entry name" value="N6_Mtase"/>
    <property type="match status" value="1"/>
</dbReference>
<evidence type="ECO:0000259" key="2">
    <source>
        <dbReference type="Pfam" id="PF21106"/>
    </source>
</evidence>
<reference evidence="4" key="3">
    <citation type="submission" date="2021-08" db="EMBL/GenBank/DDBJ databases">
        <authorList>
            <person name="de Jong S."/>
            <person name="van den Broek M."/>
            <person name="Merkel A."/>
            <person name="de la Torre Cortes P."/>
            <person name="Kalamorz F."/>
            <person name="Cook G."/>
            <person name="van Loosdrecht M."/>
            <person name="McMillan D."/>
        </authorList>
    </citation>
    <scope>NUCLEOTIDE SEQUENCE</scope>
    <source>
        <strain evidence="4">TA2.A1</strain>
    </source>
</reference>
<keyword evidence="3" id="KW-0808">Transferase</keyword>
<dbReference type="eggNOG" id="COG0827">
    <property type="taxonomic scope" value="Bacteria"/>
</dbReference>
<accession>F5L674</accession>
<dbReference type="GO" id="GO:0003677">
    <property type="term" value="F:DNA binding"/>
    <property type="evidence" value="ECO:0007669"/>
    <property type="project" value="InterPro"/>
</dbReference>
<evidence type="ECO:0000313" key="6">
    <source>
        <dbReference type="Proteomes" id="UP000825179"/>
    </source>
</evidence>
<reference evidence="4 6" key="2">
    <citation type="journal article" date="2020" name="Extremophiles">
        <title>Genomic analysis of Caldalkalibacillus thermarum TA2.A1 reveals aerobic alkaliphilic metabolism and evolutionary hallmarks linking alkaliphilic bacteria and plant life.</title>
        <authorList>
            <person name="de Jong S.I."/>
            <person name="van den Broek M.A."/>
            <person name="Merkel A.Y."/>
            <person name="de la Torre Cortes P."/>
            <person name="Kalamorz F."/>
            <person name="Cook G.M."/>
            <person name="van Loosdrecht M.C.M."/>
            <person name="McMillan D.G.G."/>
        </authorList>
    </citation>
    <scope>NUCLEOTIDE SEQUENCE [LARGE SCALE GENOMIC DNA]</scope>
    <source>
        <strain evidence="4 6">TA2.A1</strain>
    </source>
</reference>
<dbReference type="GO" id="GO:0032259">
    <property type="term" value="P:methylation"/>
    <property type="evidence" value="ECO:0007669"/>
    <property type="project" value="UniProtKB-KW"/>
</dbReference>
<dbReference type="Proteomes" id="UP000825179">
    <property type="component" value="Chromosome"/>
</dbReference>
<dbReference type="PANTHER" id="PTHR41313:SF1">
    <property type="entry name" value="DNA METHYLASE ADENINE-SPECIFIC DOMAIN-CONTAINING PROTEIN"/>
    <property type="match status" value="1"/>
</dbReference>
<reference evidence="3 5" key="1">
    <citation type="journal article" date="2011" name="J. Bacteriol.">
        <title>Draft genome sequence of the thermoalkaliphilic Caldalkalibacillus thermarum strain TA2.A1.</title>
        <authorList>
            <person name="Kalamorz F."/>
            <person name="Keis S."/>
            <person name="McMillan D.G."/>
            <person name="Olsson K."/>
            <person name="Stanton J.A."/>
            <person name="Stockwell P."/>
            <person name="Black M.A."/>
            <person name="Klingeman D.M."/>
            <person name="Land M.L."/>
            <person name="Han C.S."/>
            <person name="Martin S.L."/>
            <person name="Becher S.A."/>
            <person name="Peddie C.J."/>
            <person name="Morgan H.W."/>
            <person name="Matthies D."/>
            <person name="Preiss L."/>
            <person name="Meier T."/>
            <person name="Brown S.D."/>
            <person name="Cook G.M."/>
        </authorList>
    </citation>
    <scope>NUCLEOTIDE SEQUENCE [LARGE SCALE GENOMIC DNA]</scope>
    <source>
        <strain evidence="3 5">TA2.A1</strain>
    </source>
</reference>
<dbReference type="Proteomes" id="UP000010716">
    <property type="component" value="Unassembled WGS sequence"/>
</dbReference>
<keyword evidence="3" id="KW-0489">Methyltransferase</keyword>
<keyword evidence="6" id="KW-1185">Reference proteome</keyword>
<evidence type="ECO:0000313" key="5">
    <source>
        <dbReference type="Proteomes" id="UP000010716"/>
    </source>
</evidence>
<dbReference type="InterPro" id="IPR003356">
    <property type="entry name" value="DNA_methylase_A-5"/>
</dbReference>
<feature type="domain" description="YtxK-like N-terminal helical" evidence="2">
    <location>
        <begin position="8"/>
        <end position="86"/>
    </location>
</feature>
<dbReference type="KEGG" id="cthu:HUR95_07720"/>
<dbReference type="RefSeq" id="WP_007504192.1">
    <property type="nucleotide sequence ID" value="NZ_AFCE01000121.1"/>
</dbReference>
<dbReference type="PIRSF" id="PIRSF026567">
    <property type="entry name" value="Adenine_mtase_bact_prd"/>
    <property type="match status" value="1"/>
</dbReference>
<dbReference type="GO" id="GO:0008170">
    <property type="term" value="F:N-methyltransferase activity"/>
    <property type="evidence" value="ECO:0007669"/>
    <property type="project" value="InterPro"/>
</dbReference>
<dbReference type="InterPro" id="IPR052933">
    <property type="entry name" value="DNA_Protect_Modify"/>
</dbReference>
<dbReference type="OrthoDB" id="9788159at2"/>
<sequence>MSKKANTELLFELLDQGSQLLKQTKGKPYLEALIDTGESFFQGELVTDAEEETAGKLADLIHQFNRHNFGREEIRRAFQLATLKGMKEGALPPGAGVTPDAVALFMAHLAKLFCSRLAQHPQLVVDLACGPGNLLTCVLNHLPGQPQGVGVEFDPLLIRLAYINANLQEHAIEFFRQDALKPVYFSRVNLVVCDLPVGIYPDRDNAKRYELYAEDQDSYAHQLFIEQAIHVAEEGAYLIFLIPNQLFTEPGAPRLRELITKETHIQALLQLPDSLFQSGSIHKSIFILQKKGDAVQPPRQTLLAKLPSFTNKQKLSQVWAQIEEWIEVNKPCQK</sequence>
<name>F5L674_CALTT</name>
<dbReference type="InterPro" id="IPR016843">
    <property type="entry name" value="S-AdoMet-dep_Ade-MeTrfase_prd"/>
</dbReference>